<name>A0A511TF35_MYXFU</name>
<dbReference type="AlphaFoldDB" id="A0A511TF35"/>
<protein>
    <submittedName>
        <fullName evidence="1">Uncharacterized protein</fullName>
    </submittedName>
</protein>
<comment type="caution">
    <text evidence="1">The sequence shown here is derived from an EMBL/GenBank/DDBJ whole genome shotgun (WGS) entry which is preliminary data.</text>
</comment>
<proteinExistence type="predicted"/>
<reference evidence="1 2" key="1">
    <citation type="submission" date="2019-07" db="EMBL/GenBank/DDBJ databases">
        <title>Whole genome shotgun sequence of Myxococcus fulvus NBRC 100333.</title>
        <authorList>
            <person name="Hosoyama A."/>
            <person name="Uohara A."/>
            <person name="Ohji S."/>
            <person name="Ichikawa N."/>
        </authorList>
    </citation>
    <scope>NUCLEOTIDE SEQUENCE [LARGE SCALE GENOMIC DNA]</scope>
    <source>
        <strain evidence="1 2">NBRC 100333</strain>
    </source>
</reference>
<evidence type="ECO:0000313" key="1">
    <source>
        <dbReference type="EMBL" id="GEN12012.1"/>
    </source>
</evidence>
<sequence length="70" mass="7864">MKMARHRSRSRPARWRGSVVFSGVDLQRRGGLILGTLLWVCRPHFSTKVWDGSVDSVCLHRDGINGTDTA</sequence>
<organism evidence="1 2">
    <name type="scientific">Myxococcus fulvus</name>
    <dbReference type="NCBI Taxonomy" id="33"/>
    <lineage>
        <taxon>Bacteria</taxon>
        <taxon>Pseudomonadati</taxon>
        <taxon>Myxococcota</taxon>
        <taxon>Myxococcia</taxon>
        <taxon>Myxococcales</taxon>
        <taxon>Cystobacterineae</taxon>
        <taxon>Myxococcaceae</taxon>
        <taxon>Myxococcus</taxon>
    </lineage>
</organism>
<dbReference type="Proteomes" id="UP000321514">
    <property type="component" value="Unassembled WGS sequence"/>
</dbReference>
<gene>
    <name evidence="1" type="ORF">MFU01_70490</name>
</gene>
<accession>A0A511TF35</accession>
<evidence type="ECO:0000313" key="2">
    <source>
        <dbReference type="Proteomes" id="UP000321514"/>
    </source>
</evidence>
<dbReference type="EMBL" id="BJXR01000052">
    <property type="protein sequence ID" value="GEN12012.1"/>
    <property type="molecule type" value="Genomic_DNA"/>
</dbReference>